<evidence type="ECO:0000256" key="1">
    <source>
        <dbReference type="SAM" id="Phobius"/>
    </source>
</evidence>
<dbReference type="RefSeq" id="WP_101073741.1">
    <property type="nucleotide sequence ID" value="NZ_PISP01000003.1"/>
</dbReference>
<proteinExistence type="predicted"/>
<keyword evidence="1" id="KW-0812">Transmembrane</keyword>
<accession>A0A2N0VGF5</accession>
<feature type="transmembrane region" description="Helical" evidence="1">
    <location>
        <begin position="388"/>
        <end position="407"/>
    </location>
</feature>
<protein>
    <recommendedName>
        <fullName evidence="4">EpsG family protein</fullName>
    </recommendedName>
</protein>
<evidence type="ECO:0000313" key="3">
    <source>
        <dbReference type="Proteomes" id="UP000233398"/>
    </source>
</evidence>
<name>A0A2N0VGF5_9BACT</name>
<gene>
    <name evidence="2" type="ORF">CWD77_11675</name>
</gene>
<dbReference type="Pfam" id="PF14897">
    <property type="entry name" value="EpsG"/>
    <property type="match status" value="1"/>
</dbReference>
<comment type="caution">
    <text evidence="2">The sequence shown here is derived from an EMBL/GenBank/DDBJ whole genome shotgun (WGS) entry which is preliminary data.</text>
</comment>
<keyword evidence="3" id="KW-1185">Reference proteome</keyword>
<dbReference type="AlphaFoldDB" id="A0A2N0VGF5"/>
<feature type="transmembrane region" description="Helical" evidence="1">
    <location>
        <begin position="137"/>
        <end position="155"/>
    </location>
</feature>
<feature type="transmembrane region" description="Helical" evidence="1">
    <location>
        <begin position="363"/>
        <end position="379"/>
    </location>
</feature>
<dbReference type="InterPro" id="IPR049458">
    <property type="entry name" value="EpsG-like"/>
</dbReference>
<organism evidence="2 3">
    <name type="scientific">Rhodohalobacter barkolensis</name>
    <dbReference type="NCBI Taxonomy" id="2053187"/>
    <lineage>
        <taxon>Bacteria</taxon>
        <taxon>Pseudomonadati</taxon>
        <taxon>Balneolota</taxon>
        <taxon>Balneolia</taxon>
        <taxon>Balneolales</taxon>
        <taxon>Balneolaceae</taxon>
        <taxon>Rhodohalobacter</taxon>
    </lineage>
</organism>
<feature type="transmembrane region" description="Helical" evidence="1">
    <location>
        <begin position="307"/>
        <end position="326"/>
    </location>
</feature>
<feature type="transmembrane region" description="Helical" evidence="1">
    <location>
        <begin position="244"/>
        <end position="263"/>
    </location>
</feature>
<reference evidence="2 3" key="1">
    <citation type="submission" date="2017-11" db="EMBL/GenBank/DDBJ databases">
        <title>Rhodohalobacter 15182 sp. nov., isolated from a salt lake.</title>
        <authorList>
            <person name="Han S."/>
        </authorList>
    </citation>
    <scope>NUCLEOTIDE SEQUENCE [LARGE SCALE GENOMIC DNA]</scope>
    <source>
        <strain evidence="2 3">15182</strain>
    </source>
</reference>
<dbReference type="OrthoDB" id="1334341at2"/>
<feature type="transmembrane region" description="Helical" evidence="1">
    <location>
        <begin position="29"/>
        <end position="52"/>
    </location>
</feature>
<feature type="transmembrane region" description="Helical" evidence="1">
    <location>
        <begin position="167"/>
        <end position="187"/>
    </location>
</feature>
<feature type="transmembrane region" description="Helical" evidence="1">
    <location>
        <begin position="212"/>
        <end position="237"/>
    </location>
</feature>
<evidence type="ECO:0008006" key="4">
    <source>
        <dbReference type="Google" id="ProtNLM"/>
    </source>
</evidence>
<evidence type="ECO:0000313" key="2">
    <source>
        <dbReference type="EMBL" id="PKD43267.1"/>
    </source>
</evidence>
<feature type="transmembrane region" description="Helical" evidence="1">
    <location>
        <begin position="338"/>
        <end position="357"/>
    </location>
</feature>
<keyword evidence="1" id="KW-0472">Membrane</keyword>
<sequence length="445" mass="51356">MREITEHITEVGNLYCSNTYDGFVKDRTLFPYFLILFMISPVLALISGMFSFRQRGAKLIMILFFGVLGYSWIINPGMDSHSIIENFQDRYLVMSFSQFLYETEMLITLKGDDNIANDAYQHFLLYSISMITEQGKWVMFSLASIFGFFYVKNAWMVYKERKEEWDLVSLLLFIFFISWISVIGINAPRNYTGGMVFFFGAYSYLRTGKASYLVLVAMTPLFHFMYFAIAPCFFVYVFLKDRKYLYLGILAVSFVGTLGLAQLDPILTSTELTESRAEIYTGENWEDGPPGTFETNKSFHAQYYREAGEWAITGIFFGVLFLGGYLKDKNHDQLQNGLAGTALLILSFSNFMTAIPALSGRSHIYFGLFALAYLVRFFSSNKIENKKLYWLVYLFLPAILLFLFTQFSRIGDYADFRVLVSPLLYPFIGDDPISMKEFIRTILEL</sequence>
<feature type="transmembrane region" description="Helical" evidence="1">
    <location>
        <begin position="59"/>
        <end position="78"/>
    </location>
</feature>
<dbReference type="EMBL" id="PISP01000003">
    <property type="protein sequence ID" value="PKD43267.1"/>
    <property type="molecule type" value="Genomic_DNA"/>
</dbReference>
<dbReference type="Proteomes" id="UP000233398">
    <property type="component" value="Unassembled WGS sequence"/>
</dbReference>
<keyword evidence="1" id="KW-1133">Transmembrane helix</keyword>